<organism evidence="1 2">
    <name type="scientific">Salix koriyanagi</name>
    <dbReference type="NCBI Taxonomy" id="2511006"/>
    <lineage>
        <taxon>Eukaryota</taxon>
        <taxon>Viridiplantae</taxon>
        <taxon>Streptophyta</taxon>
        <taxon>Embryophyta</taxon>
        <taxon>Tracheophyta</taxon>
        <taxon>Spermatophyta</taxon>
        <taxon>Magnoliopsida</taxon>
        <taxon>eudicotyledons</taxon>
        <taxon>Gunneridae</taxon>
        <taxon>Pentapetalae</taxon>
        <taxon>rosids</taxon>
        <taxon>fabids</taxon>
        <taxon>Malpighiales</taxon>
        <taxon>Salicaceae</taxon>
        <taxon>Saliceae</taxon>
        <taxon>Salix</taxon>
    </lineage>
</organism>
<dbReference type="EMBL" id="JAPFFM010000020">
    <property type="protein sequence ID" value="KAJ6681154.1"/>
    <property type="molecule type" value="Genomic_DNA"/>
</dbReference>
<name>A0A9Q0SKJ5_9ROSI</name>
<accession>A0A9Q0SKJ5</accession>
<evidence type="ECO:0000313" key="2">
    <source>
        <dbReference type="Proteomes" id="UP001151752"/>
    </source>
</evidence>
<dbReference type="AlphaFoldDB" id="A0A9Q0SKJ5"/>
<reference evidence="1" key="1">
    <citation type="submission" date="2022-11" db="EMBL/GenBank/DDBJ databases">
        <authorList>
            <person name="Hyden B.L."/>
            <person name="Feng K."/>
            <person name="Yates T."/>
            <person name="Jawdy S."/>
            <person name="Smart L.B."/>
            <person name="Muchero W."/>
        </authorList>
    </citation>
    <scope>NUCLEOTIDE SEQUENCE</scope>
    <source>
        <tissue evidence="1">Shoot tip</tissue>
    </source>
</reference>
<dbReference type="Proteomes" id="UP001151752">
    <property type="component" value="Chromosome 5"/>
</dbReference>
<comment type="caution">
    <text evidence="1">The sequence shown here is derived from an EMBL/GenBank/DDBJ whole genome shotgun (WGS) entry which is preliminary data.</text>
</comment>
<reference evidence="1" key="2">
    <citation type="journal article" date="2023" name="Int. J. Mol. Sci.">
        <title>De Novo Assembly and Annotation of 11 Diverse Shrub Willow (Salix) Genomes Reveals Novel Gene Organization in Sex-Linked Regions.</title>
        <authorList>
            <person name="Hyden B."/>
            <person name="Feng K."/>
            <person name="Yates T.B."/>
            <person name="Jawdy S."/>
            <person name="Cereghino C."/>
            <person name="Smart L.B."/>
            <person name="Muchero W."/>
        </authorList>
    </citation>
    <scope>NUCLEOTIDE SEQUENCE</scope>
    <source>
        <tissue evidence="1">Shoot tip</tissue>
    </source>
</reference>
<dbReference type="PANTHER" id="PTHR33872">
    <property type="entry name" value="DNA POLYMERASE EPSILON CATALYTIC SUBUNIT A"/>
    <property type="match status" value="1"/>
</dbReference>
<keyword evidence="2" id="KW-1185">Reference proteome</keyword>
<sequence>MGSLMAGWDSPVPDPISVKYRRNRSLTRGEIDAYWRSKKRNRRRSSQGLFPVYPAAVRMARMRIME</sequence>
<protein>
    <submittedName>
        <fullName evidence="1">DNA polymerase EPSILON CATALYTIC SUBUNIT A</fullName>
    </submittedName>
</protein>
<dbReference type="PANTHER" id="PTHR33872:SF2">
    <property type="entry name" value="DNA POLYMERASE EPSILON CATALYTIC SUBUNIT A"/>
    <property type="match status" value="1"/>
</dbReference>
<gene>
    <name evidence="1" type="ORF">OIU74_019599</name>
</gene>
<proteinExistence type="predicted"/>
<evidence type="ECO:0000313" key="1">
    <source>
        <dbReference type="EMBL" id="KAJ6681154.1"/>
    </source>
</evidence>